<comment type="caution">
    <text evidence="2">The sequence shown here is derived from an EMBL/GenBank/DDBJ whole genome shotgun (WGS) entry which is preliminary data.</text>
</comment>
<dbReference type="Proteomes" id="UP000319865">
    <property type="component" value="Unassembled WGS sequence"/>
</dbReference>
<evidence type="ECO:0000313" key="3">
    <source>
        <dbReference type="Proteomes" id="UP000319865"/>
    </source>
</evidence>
<accession>A0A543PET9</accession>
<feature type="signal peptide" evidence="1">
    <location>
        <begin position="1"/>
        <end position="23"/>
    </location>
</feature>
<organism evidence="2 3">
    <name type="scientific">Blastococcus colisei</name>
    <dbReference type="NCBI Taxonomy" id="1564162"/>
    <lineage>
        <taxon>Bacteria</taxon>
        <taxon>Bacillati</taxon>
        <taxon>Actinomycetota</taxon>
        <taxon>Actinomycetes</taxon>
        <taxon>Geodermatophilales</taxon>
        <taxon>Geodermatophilaceae</taxon>
        <taxon>Blastococcus</taxon>
    </lineage>
</organism>
<dbReference type="PROSITE" id="PS51257">
    <property type="entry name" value="PROKAR_LIPOPROTEIN"/>
    <property type="match status" value="1"/>
</dbReference>
<reference evidence="2 3" key="1">
    <citation type="submission" date="2019-06" db="EMBL/GenBank/DDBJ databases">
        <title>Sequencing the genomes of 1000 actinobacteria strains.</title>
        <authorList>
            <person name="Klenk H.-P."/>
        </authorList>
    </citation>
    <scope>NUCLEOTIDE SEQUENCE [LARGE SCALE GENOMIC DNA]</scope>
    <source>
        <strain evidence="2 3">DSM 46837</strain>
    </source>
</reference>
<proteinExistence type="predicted"/>
<evidence type="ECO:0000313" key="2">
    <source>
        <dbReference type="EMBL" id="TQN42569.1"/>
    </source>
</evidence>
<evidence type="ECO:0000256" key="1">
    <source>
        <dbReference type="SAM" id="SignalP"/>
    </source>
</evidence>
<keyword evidence="1" id="KW-0732">Signal</keyword>
<keyword evidence="3" id="KW-1185">Reference proteome</keyword>
<feature type="chain" id="PRO_5022089692" evidence="1">
    <location>
        <begin position="24"/>
        <end position="203"/>
    </location>
</feature>
<gene>
    <name evidence="2" type="ORF">FHU33_1973</name>
</gene>
<name>A0A543PET9_9ACTN</name>
<dbReference type="EMBL" id="VFQE01000001">
    <property type="protein sequence ID" value="TQN42569.1"/>
    <property type="molecule type" value="Genomic_DNA"/>
</dbReference>
<protein>
    <submittedName>
        <fullName evidence="2">MYXO-CTERM domain-containing protein</fullName>
    </submittedName>
</protein>
<sequence length="203" mass="20238">MRGIVIGFCSALFLVTSGTGALACDTGSWLQVSGAAGAGTPVTVHGGGLEPGPLTLVWDRSGGEILGSASVTLDGRMAVDVQIPATAAGRHKIIAVPAAAAGSPVDLHAWTDVVVASAVVEPRPAPVSTGQATAESSLGKQVGAGLAALLVVFLGLAARRRRAAVRAAAGSTREIDGLDTELAEWLGEHEHERPSVTGSPAGP</sequence>
<dbReference type="AlphaFoldDB" id="A0A543PET9"/>